<accession>A0ABR2IUI5</accession>
<keyword evidence="2" id="KW-1185">Reference proteome</keyword>
<dbReference type="Proteomes" id="UP001390339">
    <property type="component" value="Unassembled WGS sequence"/>
</dbReference>
<name>A0ABR2IUI5_9PEZI</name>
<proteinExistence type="predicted"/>
<evidence type="ECO:0000313" key="1">
    <source>
        <dbReference type="EMBL" id="KAK8868504.1"/>
    </source>
</evidence>
<gene>
    <name evidence="1" type="ORF">PGQ11_007082</name>
</gene>
<protein>
    <submittedName>
        <fullName evidence="1">FAD binding domain-containing protein</fullName>
    </submittedName>
</protein>
<comment type="caution">
    <text evidence="1">The sequence shown here is derived from an EMBL/GenBank/DDBJ whole genome shotgun (WGS) entry which is preliminary data.</text>
</comment>
<evidence type="ECO:0000313" key="2">
    <source>
        <dbReference type="Proteomes" id="UP001390339"/>
    </source>
</evidence>
<dbReference type="EMBL" id="JAPCWZ010000004">
    <property type="protein sequence ID" value="KAK8868504.1"/>
    <property type="molecule type" value="Genomic_DNA"/>
</dbReference>
<sequence length="159" mass="17841">MKMMDYPGVNRIFRFETGIRASMKGCAFHLPIRESFAKELLSLYTEFTDRVPDANRSVLQFDLFDPTVIATKASNKDMAFCNRGYHLNAAGEMIWQSPQNDEACRRWACDIAAIFKAELQRPRGKGKNGVTAEDSGGLENSPVMMYGNPGPRKLLIANL</sequence>
<dbReference type="Gene3D" id="3.40.462.20">
    <property type="match status" value="1"/>
</dbReference>
<organism evidence="1 2">
    <name type="scientific">Apiospora arundinis</name>
    <dbReference type="NCBI Taxonomy" id="335852"/>
    <lineage>
        <taxon>Eukaryota</taxon>
        <taxon>Fungi</taxon>
        <taxon>Dikarya</taxon>
        <taxon>Ascomycota</taxon>
        <taxon>Pezizomycotina</taxon>
        <taxon>Sordariomycetes</taxon>
        <taxon>Xylariomycetidae</taxon>
        <taxon>Amphisphaeriales</taxon>
        <taxon>Apiosporaceae</taxon>
        <taxon>Apiospora</taxon>
    </lineage>
</organism>
<reference evidence="1 2" key="1">
    <citation type="journal article" date="2024" name="IMA Fungus">
        <title>Apiospora arundinis, a panoply of carbohydrate-active enzymes and secondary metabolites.</title>
        <authorList>
            <person name="Sorensen T."/>
            <person name="Petersen C."/>
            <person name="Muurmann A.T."/>
            <person name="Christiansen J.V."/>
            <person name="Brundto M.L."/>
            <person name="Overgaard C.K."/>
            <person name="Boysen A.T."/>
            <person name="Wollenberg R.D."/>
            <person name="Larsen T.O."/>
            <person name="Sorensen J.L."/>
            <person name="Nielsen K.L."/>
            <person name="Sondergaard T.E."/>
        </authorList>
    </citation>
    <scope>NUCLEOTIDE SEQUENCE [LARGE SCALE GENOMIC DNA]</scope>
    <source>
        <strain evidence="1 2">AAU 773</strain>
    </source>
</reference>